<protein>
    <submittedName>
        <fullName evidence="1">Uncharacterized protein</fullName>
    </submittedName>
</protein>
<proteinExistence type="predicted"/>
<dbReference type="Pfam" id="PF24452">
    <property type="entry name" value="DUF7568"/>
    <property type="match status" value="1"/>
</dbReference>
<name>A0ABD5UG92_9EURY</name>
<organism evidence="1 2">
    <name type="scientific">Halorubrum trueperi</name>
    <dbReference type="NCBI Taxonomy" id="2004704"/>
    <lineage>
        <taxon>Archaea</taxon>
        <taxon>Methanobacteriati</taxon>
        <taxon>Methanobacteriota</taxon>
        <taxon>Stenosarchaea group</taxon>
        <taxon>Halobacteria</taxon>
        <taxon>Halobacteriales</taxon>
        <taxon>Haloferacaceae</taxon>
        <taxon>Halorubrum</taxon>
    </lineage>
</organism>
<comment type="caution">
    <text evidence="1">The sequence shown here is derived from an EMBL/GenBank/DDBJ whole genome shotgun (WGS) entry which is preliminary data.</text>
</comment>
<accession>A0ABD5UG92</accession>
<sequence>MLDEAAVFLVLLPTSDDVAAVAELGTCEVAVGERLFEVLPRPDVVVSEKPAEGAKVQRWFECRNSGCEGSPRIVYGAER</sequence>
<reference evidence="1 2" key="1">
    <citation type="journal article" date="2019" name="Int. J. Syst. Evol. Microbiol.">
        <title>The Global Catalogue of Microorganisms (GCM) 10K type strain sequencing project: providing services to taxonomists for standard genome sequencing and annotation.</title>
        <authorList>
            <consortium name="The Broad Institute Genomics Platform"/>
            <consortium name="The Broad Institute Genome Sequencing Center for Infectious Disease"/>
            <person name="Wu L."/>
            <person name="Ma J."/>
        </authorList>
    </citation>
    <scope>NUCLEOTIDE SEQUENCE [LARGE SCALE GENOMIC DNA]</scope>
    <source>
        <strain evidence="1 2">Y73</strain>
    </source>
</reference>
<keyword evidence="2" id="KW-1185">Reference proteome</keyword>
<evidence type="ECO:0000313" key="1">
    <source>
        <dbReference type="EMBL" id="MFC6888173.1"/>
    </source>
</evidence>
<dbReference type="EMBL" id="JBHSXI010000001">
    <property type="protein sequence ID" value="MFC6888173.1"/>
    <property type="molecule type" value="Genomic_DNA"/>
</dbReference>
<dbReference type="InterPro" id="IPR055990">
    <property type="entry name" value="DUF7568"/>
</dbReference>
<evidence type="ECO:0000313" key="2">
    <source>
        <dbReference type="Proteomes" id="UP001596333"/>
    </source>
</evidence>
<dbReference type="Proteomes" id="UP001596333">
    <property type="component" value="Unassembled WGS sequence"/>
</dbReference>
<gene>
    <name evidence="1" type="ORF">ACFQEY_03750</name>
</gene>
<dbReference type="AlphaFoldDB" id="A0ABD5UG92"/>
<dbReference type="RefSeq" id="WP_379764916.1">
    <property type="nucleotide sequence ID" value="NZ_JBHSXI010000001.1"/>
</dbReference>